<name>A0A8S9MUI3_BRACR</name>
<proteinExistence type="predicted"/>
<comment type="caution">
    <text evidence="1">The sequence shown here is derived from an EMBL/GenBank/DDBJ whole genome shotgun (WGS) entry which is preliminary data.</text>
</comment>
<organism evidence="1 2">
    <name type="scientific">Brassica cretica</name>
    <name type="common">Mustard</name>
    <dbReference type="NCBI Taxonomy" id="69181"/>
    <lineage>
        <taxon>Eukaryota</taxon>
        <taxon>Viridiplantae</taxon>
        <taxon>Streptophyta</taxon>
        <taxon>Embryophyta</taxon>
        <taxon>Tracheophyta</taxon>
        <taxon>Spermatophyta</taxon>
        <taxon>Magnoliopsida</taxon>
        <taxon>eudicotyledons</taxon>
        <taxon>Gunneridae</taxon>
        <taxon>Pentapetalae</taxon>
        <taxon>rosids</taxon>
        <taxon>malvids</taxon>
        <taxon>Brassicales</taxon>
        <taxon>Brassicaceae</taxon>
        <taxon>Brassiceae</taxon>
        <taxon>Brassica</taxon>
    </lineage>
</organism>
<protein>
    <submittedName>
        <fullName evidence="1">Uncharacterized protein</fullName>
    </submittedName>
</protein>
<evidence type="ECO:0000313" key="2">
    <source>
        <dbReference type="Proteomes" id="UP000712600"/>
    </source>
</evidence>
<reference evidence="1" key="1">
    <citation type="submission" date="2019-12" db="EMBL/GenBank/DDBJ databases">
        <title>Genome sequencing and annotation of Brassica cretica.</title>
        <authorList>
            <person name="Studholme D.J."/>
            <person name="Sarris P."/>
        </authorList>
    </citation>
    <scope>NUCLEOTIDE SEQUENCE</scope>
    <source>
        <strain evidence="1">PFS-109/04</strain>
        <tissue evidence="1">Leaf</tissue>
    </source>
</reference>
<gene>
    <name evidence="1" type="ORF">F2Q69_00054089</name>
</gene>
<sequence>MQLFFPWIRGEEIGQSDLHFSIVLIRVVEAYTALASPIKFPDRGGFFSSVVTVKSPERGGSYRSIAAGFCPLILVGGRWKLSGVKVDA</sequence>
<dbReference type="EMBL" id="QGKX02002183">
    <property type="protein sequence ID" value="KAF3486866.1"/>
    <property type="molecule type" value="Genomic_DNA"/>
</dbReference>
<dbReference type="Proteomes" id="UP000712600">
    <property type="component" value="Unassembled WGS sequence"/>
</dbReference>
<dbReference type="AlphaFoldDB" id="A0A8S9MUI3"/>
<evidence type="ECO:0000313" key="1">
    <source>
        <dbReference type="EMBL" id="KAF3486866.1"/>
    </source>
</evidence>
<accession>A0A8S9MUI3</accession>